<dbReference type="EMBL" id="MVBK01000018">
    <property type="protein sequence ID" value="OOG27650.1"/>
    <property type="molecule type" value="Genomic_DNA"/>
</dbReference>
<organism evidence="2 3">
    <name type="scientific">Thioalkalivibrio denitrificans</name>
    <dbReference type="NCBI Taxonomy" id="108003"/>
    <lineage>
        <taxon>Bacteria</taxon>
        <taxon>Pseudomonadati</taxon>
        <taxon>Pseudomonadota</taxon>
        <taxon>Gammaproteobacteria</taxon>
        <taxon>Chromatiales</taxon>
        <taxon>Ectothiorhodospiraceae</taxon>
        <taxon>Thioalkalivibrio</taxon>
    </lineage>
</organism>
<reference evidence="2 3" key="1">
    <citation type="submission" date="2017-02" db="EMBL/GenBank/DDBJ databases">
        <title>Genomic diversity within the haloalkaliphilic genus Thioalkalivibrio.</title>
        <authorList>
            <person name="Ahn A.-C."/>
            <person name="Meier-Kolthoff J."/>
            <person name="Overmars L."/>
            <person name="Richter M."/>
            <person name="Woyke T."/>
            <person name="Sorokin D.Y."/>
            <person name="Muyzer G."/>
        </authorList>
    </citation>
    <scope>NUCLEOTIDE SEQUENCE [LARGE SCALE GENOMIC DNA]</scope>
    <source>
        <strain evidence="2 3">ALJD</strain>
    </source>
</reference>
<dbReference type="AlphaFoldDB" id="A0A1V3NRH0"/>
<comment type="caution">
    <text evidence="2">The sequence shown here is derived from an EMBL/GenBank/DDBJ whole genome shotgun (WGS) entry which is preliminary data.</text>
</comment>
<evidence type="ECO:0000256" key="1">
    <source>
        <dbReference type="SAM" id="Phobius"/>
    </source>
</evidence>
<keyword evidence="3" id="KW-1185">Reference proteome</keyword>
<gene>
    <name evidence="2" type="ORF">B1C78_03080</name>
</gene>
<sequence>MLGRILIVEPDKEYPVLDIILRKLDKMLGNFNDEMFDTFIRHVERLGAVGIVFAGSIGLLLHANRLPGGPWLGRVIGGLALIGTFFLIVLVGVGAWKAARAALSKPWLGHFVGVSVFVVAVFIAIGGMNLAFGEAQQDAPADQQTAARLAVG</sequence>
<dbReference type="STRING" id="108003.B1C78_03080"/>
<evidence type="ECO:0000313" key="2">
    <source>
        <dbReference type="EMBL" id="OOG27650.1"/>
    </source>
</evidence>
<proteinExistence type="predicted"/>
<feature type="transmembrane region" description="Helical" evidence="1">
    <location>
        <begin position="75"/>
        <end position="96"/>
    </location>
</feature>
<dbReference type="Proteomes" id="UP000189462">
    <property type="component" value="Unassembled WGS sequence"/>
</dbReference>
<keyword evidence="1" id="KW-1133">Transmembrane helix</keyword>
<protein>
    <submittedName>
        <fullName evidence="2">Uncharacterized protein</fullName>
    </submittedName>
</protein>
<name>A0A1V3NRH0_9GAMM</name>
<feature type="transmembrane region" description="Helical" evidence="1">
    <location>
        <begin position="46"/>
        <end position="63"/>
    </location>
</feature>
<feature type="transmembrane region" description="Helical" evidence="1">
    <location>
        <begin position="108"/>
        <end position="132"/>
    </location>
</feature>
<accession>A0A1V3NRH0</accession>
<keyword evidence="1" id="KW-0472">Membrane</keyword>
<evidence type="ECO:0000313" key="3">
    <source>
        <dbReference type="Proteomes" id="UP000189462"/>
    </source>
</evidence>
<keyword evidence="1" id="KW-0812">Transmembrane</keyword>